<protein>
    <submittedName>
        <fullName evidence="1">Uncharacterized protein</fullName>
    </submittedName>
</protein>
<evidence type="ECO:0000313" key="1">
    <source>
        <dbReference type="EMBL" id="GFH22969.1"/>
    </source>
</evidence>
<organism evidence="1 2">
    <name type="scientific">Haematococcus lacustris</name>
    <name type="common">Green alga</name>
    <name type="synonym">Haematococcus pluvialis</name>
    <dbReference type="NCBI Taxonomy" id="44745"/>
    <lineage>
        <taxon>Eukaryota</taxon>
        <taxon>Viridiplantae</taxon>
        <taxon>Chlorophyta</taxon>
        <taxon>core chlorophytes</taxon>
        <taxon>Chlorophyceae</taxon>
        <taxon>CS clade</taxon>
        <taxon>Chlamydomonadales</taxon>
        <taxon>Haematococcaceae</taxon>
        <taxon>Haematococcus</taxon>
    </lineage>
</organism>
<dbReference type="EMBL" id="BLLF01002164">
    <property type="protein sequence ID" value="GFH22969.1"/>
    <property type="molecule type" value="Genomic_DNA"/>
</dbReference>
<sequence length="160" mass="16981">MALVRGCRGRACHTAGACQEQASRANGGGSQPAIPACCLRAHTLPVAHCCKECYVPVASLWQQAHLSTGVRADASTGLGSSGTTLTPHGSKRVTWRVRLRKAVESHMVTMQVNGLSLELEKLRHESDVQVLAKAHVQCAVHGRDAGQLLGLGSKLALNWL</sequence>
<dbReference type="AlphaFoldDB" id="A0A699ZTE9"/>
<proteinExistence type="predicted"/>
<accession>A0A699ZTE9</accession>
<name>A0A699ZTE9_HAELA</name>
<reference evidence="1 2" key="1">
    <citation type="submission" date="2020-02" db="EMBL/GenBank/DDBJ databases">
        <title>Draft genome sequence of Haematococcus lacustris strain NIES-144.</title>
        <authorList>
            <person name="Morimoto D."/>
            <person name="Nakagawa S."/>
            <person name="Yoshida T."/>
            <person name="Sawayama S."/>
        </authorList>
    </citation>
    <scope>NUCLEOTIDE SEQUENCE [LARGE SCALE GENOMIC DNA]</scope>
    <source>
        <strain evidence="1 2">NIES-144</strain>
    </source>
</reference>
<gene>
    <name evidence="1" type="ORF">HaLaN_20512</name>
</gene>
<evidence type="ECO:0000313" key="2">
    <source>
        <dbReference type="Proteomes" id="UP000485058"/>
    </source>
</evidence>
<comment type="caution">
    <text evidence="1">The sequence shown here is derived from an EMBL/GenBank/DDBJ whole genome shotgun (WGS) entry which is preliminary data.</text>
</comment>
<dbReference type="Proteomes" id="UP000485058">
    <property type="component" value="Unassembled WGS sequence"/>
</dbReference>
<keyword evidence="2" id="KW-1185">Reference proteome</keyword>